<dbReference type="InterPro" id="IPR003595">
    <property type="entry name" value="Tyr_Pase_cat"/>
</dbReference>
<dbReference type="RefSeq" id="XP_009061747.1">
    <property type="nucleotide sequence ID" value="XM_009063499.1"/>
</dbReference>
<organism evidence="3 4">
    <name type="scientific">Lottia gigantea</name>
    <name type="common">Giant owl limpet</name>
    <dbReference type="NCBI Taxonomy" id="225164"/>
    <lineage>
        <taxon>Eukaryota</taxon>
        <taxon>Metazoa</taxon>
        <taxon>Spiralia</taxon>
        <taxon>Lophotrochozoa</taxon>
        <taxon>Mollusca</taxon>
        <taxon>Gastropoda</taxon>
        <taxon>Patellogastropoda</taxon>
        <taxon>Lottioidea</taxon>
        <taxon>Lottiidae</taxon>
        <taxon>Lottia</taxon>
    </lineage>
</organism>
<dbReference type="InterPro" id="IPR000387">
    <property type="entry name" value="Tyr_Pase_dom"/>
</dbReference>
<dbReference type="SMART" id="SM00404">
    <property type="entry name" value="PTPc_motif"/>
    <property type="match status" value="2"/>
</dbReference>
<reference evidence="3 4" key="1">
    <citation type="journal article" date="2013" name="Nature">
        <title>Insights into bilaterian evolution from three spiralian genomes.</title>
        <authorList>
            <person name="Simakov O."/>
            <person name="Marletaz F."/>
            <person name="Cho S.J."/>
            <person name="Edsinger-Gonzales E."/>
            <person name="Havlak P."/>
            <person name="Hellsten U."/>
            <person name="Kuo D.H."/>
            <person name="Larsson T."/>
            <person name="Lv J."/>
            <person name="Arendt D."/>
            <person name="Savage R."/>
            <person name="Osoegawa K."/>
            <person name="de Jong P."/>
            <person name="Grimwood J."/>
            <person name="Chapman J.A."/>
            <person name="Shapiro H."/>
            <person name="Aerts A."/>
            <person name="Otillar R.P."/>
            <person name="Terry A.Y."/>
            <person name="Boore J.L."/>
            <person name="Grigoriev I.V."/>
            <person name="Lindberg D.R."/>
            <person name="Seaver E.C."/>
            <person name="Weisblat D.A."/>
            <person name="Putnam N.H."/>
            <person name="Rokhsar D.S."/>
        </authorList>
    </citation>
    <scope>NUCLEOTIDE SEQUENCE [LARGE SCALE GENOMIC DNA]</scope>
</reference>
<evidence type="ECO:0000259" key="2">
    <source>
        <dbReference type="PROSITE" id="PS50056"/>
    </source>
</evidence>
<dbReference type="SMART" id="SM00194">
    <property type="entry name" value="PTPc"/>
    <property type="match status" value="2"/>
</dbReference>
<name>V3Z9G1_LOTGI</name>
<sequence>MTYTDPLTFTSYFIQVKCLKYWPNLGKKKIFGNITVKLHKEDVFAHFTVREFRICKENCVSRTVKQYHYTSWPDKGVPSDIASLVEFRNKVNKSSSKRSGPMIVHCSAGIGRTGTYLALDYLIQQAQAENSVDIFSCVSQMRQERVNMVQTVIQYILLHDALTVWYIADDTTTSITNYPQIYNQLLQQDKHNNTSQLQHKYQLMNEISCKIDKDGYSEALKPENVNKNRDQRVLAANSKRLYLSSSGDSTDYINAVYMPSYKKKKGYVLTQSPMSTTVNDLWKMIMSCESTVIIDMEPRAKSKVSKSSQIRIKRKYHPGPDLLDSCHHFLLSFSHNRFHLEDVKRIVKIYQCRYWDTDTKHPDSSIPIFTLLDEIYQWSNIDNLGPLVVHCLNGANKSGLLCVLAAILERLTIEQDVNIIQTILQLRISRPEIINSFEQFQFCFEAIAEYLDNFSNYVNSR</sequence>
<evidence type="ECO:0000313" key="3">
    <source>
        <dbReference type="EMBL" id="ESO87553.1"/>
    </source>
</evidence>
<dbReference type="Pfam" id="PF00102">
    <property type="entry name" value="Y_phosphatase"/>
    <property type="match status" value="2"/>
</dbReference>
<dbReference type="EMBL" id="KB202883">
    <property type="protein sequence ID" value="ESO87553.1"/>
    <property type="molecule type" value="Genomic_DNA"/>
</dbReference>
<dbReference type="CTD" id="20232719"/>
<dbReference type="PRINTS" id="PR00700">
    <property type="entry name" value="PRTYPHPHTASE"/>
</dbReference>
<dbReference type="OrthoDB" id="6144519at2759"/>
<dbReference type="PROSITE" id="PS50056">
    <property type="entry name" value="TYR_PHOSPHATASE_2"/>
    <property type="match status" value="2"/>
</dbReference>
<dbReference type="InterPro" id="IPR000242">
    <property type="entry name" value="PTP_cat"/>
</dbReference>
<evidence type="ECO:0008006" key="5">
    <source>
        <dbReference type="Google" id="ProtNLM"/>
    </source>
</evidence>
<dbReference type="PANTHER" id="PTHR19134:SF449">
    <property type="entry name" value="TYROSINE-PROTEIN PHOSPHATASE 1"/>
    <property type="match status" value="1"/>
</dbReference>
<dbReference type="KEGG" id="lgi:LOTGIDRAFT_127558"/>
<dbReference type="Proteomes" id="UP000030746">
    <property type="component" value="Unassembled WGS sequence"/>
</dbReference>
<dbReference type="PROSITE" id="PS50055">
    <property type="entry name" value="TYR_PHOSPHATASE_PTP"/>
    <property type="match status" value="2"/>
</dbReference>
<feature type="domain" description="Tyrosine specific protein phosphatases" evidence="2">
    <location>
        <begin position="369"/>
        <end position="441"/>
    </location>
</feature>
<dbReference type="InterPro" id="IPR050348">
    <property type="entry name" value="Protein-Tyr_Phosphatase"/>
</dbReference>
<evidence type="ECO:0000313" key="4">
    <source>
        <dbReference type="Proteomes" id="UP000030746"/>
    </source>
</evidence>
<accession>V3Z9G1</accession>
<dbReference type="PROSITE" id="PS00383">
    <property type="entry name" value="TYR_PHOSPHATASE_1"/>
    <property type="match status" value="1"/>
</dbReference>
<feature type="domain" description="Tyrosine-protein phosphatase" evidence="1">
    <location>
        <begin position="197"/>
        <end position="450"/>
    </location>
</feature>
<dbReference type="CDD" id="cd00047">
    <property type="entry name" value="PTPc"/>
    <property type="match status" value="1"/>
</dbReference>
<evidence type="ECO:0000259" key="1">
    <source>
        <dbReference type="PROSITE" id="PS50055"/>
    </source>
</evidence>
<dbReference type="OMA" id="QYPTIEA"/>
<proteinExistence type="predicted"/>
<keyword evidence="4" id="KW-1185">Reference proteome</keyword>
<dbReference type="STRING" id="225164.V3Z9G1"/>
<dbReference type="Gene3D" id="3.90.190.10">
    <property type="entry name" value="Protein tyrosine phosphatase superfamily"/>
    <property type="match status" value="2"/>
</dbReference>
<dbReference type="GeneID" id="20232719"/>
<dbReference type="InterPro" id="IPR029021">
    <property type="entry name" value="Prot-tyrosine_phosphatase-like"/>
</dbReference>
<dbReference type="AlphaFoldDB" id="V3Z9G1"/>
<dbReference type="SUPFAM" id="SSF52799">
    <property type="entry name" value="(Phosphotyrosine protein) phosphatases II"/>
    <property type="match status" value="2"/>
</dbReference>
<gene>
    <name evidence="3" type="ORF">LOTGIDRAFT_127558</name>
</gene>
<dbReference type="GO" id="GO:0004725">
    <property type="term" value="F:protein tyrosine phosphatase activity"/>
    <property type="evidence" value="ECO:0007669"/>
    <property type="project" value="InterPro"/>
</dbReference>
<dbReference type="HOGENOM" id="CLU_001645_8_0_1"/>
<dbReference type="PANTHER" id="PTHR19134">
    <property type="entry name" value="RECEPTOR-TYPE TYROSINE-PROTEIN PHOSPHATASE"/>
    <property type="match status" value="1"/>
</dbReference>
<feature type="domain" description="Tyrosine-protein phosphatase" evidence="1">
    <location>
        <begin position="1"/>
        <end position="165"/>
    </location>
</feature>
<protein>
    <recommendedName>
        <fullName evidence="5">Protein-tyrosine-phosphatase</fullName>
    </recommendedName>
</protein>
<dbReference type="InterPro" id="IPR016130">
    <property type="entry name" value="Tyr_Pase_AS"/>
</dbReference>
<feature type="domain" description="Tyrosine specific protein phosphatases" evidence="2">
    <location>
        <begin position="82"/>
        <end position="156"/>
    </location>
</feature>